<sequence length="291" mass="32867">MTRSSITPTVWDRLLIRLEVWVMSLMQWFIQSHVPHHMMEHGVCILGDDIAFGYGDRVIQAGHGVAGHLPGRLDRAKALHQEWCVYNRGRVGSKTTDWFPSSSTTAAASSKPPSLLDEMCSDPRVQASEIIYLFLGNNDQEDPNITAEDTVKAIQAVVRVLLELPWPVDTPQATHRAKRIIYVSTLPTAGDAMRWGPEGVQRNQERNTLLKTWLEGEQDKATGQSDVRIKPGPYIDLGNYEYDRADLYTSPFRTHLSRDGYVKVAKDFILLAEPDFVKCEFHVFTSSRGRT</sequence>
<proteinExistence type="predicted"/>
<accession>A0A4P9XZK1</accession>
<dbReference type="OrthoDB" id="57748at2759"/>
<keyword evidence="2" id="KW-1185">Reference proteome</keyword>
<dbReference type="InterPro" id="IPR036514">
    <property type="entry name" value="SGNH_hydro_sf"/>
</dbReference>
<gene>
    <name evidence="1" type="ORF">BJ684DRAFT_21851</name>
</gene>
<evidence type="ECO:0008006" key="3">
    <source>
        <dbReference type="Google" id="ProtNLM"/>
    </source>
</evidence>
<evidence type="ECO:0000313" key="1">
    <source>
        <dbReference type="EMBL" id="RKP11572.1"/>
    </source>
</evidence>
<dbReference type="EMBL" id="KZ988797">
    <property type="protein sequence ID" value="RKP11572.1"/>
    <property type="molecule type" value="Genomic_DNA"/>
</dbReference>
<reference evidence="2" key="1">
    <citation type="journal article" date="2018" name="Nat. Microbiol.">
        <title>Leveraging single-cell genomics to expand the fungal tree of life.</title>
        <authorList>
            <person name="Ahrendt S.R."/>
            <person name="Quandt C.A."/>
            <person name="Ciobanu D."/>
            <person name="Clum A."/>
            <person name="Salamov A."/>
            <person name="Andreopoulos B."/>
            <person name="Cheng J.F."/>
            <person name="Woyke T."/>
            <person name="Pelin A."/>
            <person name="Henrissat B."/>
            <person name="Reynolds N.K."/>
            <person name="Benny G.L."/>
            <person name="Smith M.E."/>
            <person name="James T.Y."/>
            <person name="Grigoriev I.V."/>
        </authorList>
    </citation>
    <scope>NUCLEOTIDE SEQUENCE [LARGE SCALE GENOMIC DNA]</scope>
</reference>
<protein>
    <recommendedName>
        <fullName evidence="3">SGNH hydrolase-type esterase domain-containing protein</fullName>
    </recommendedName>
</protein>
<dbReference type="Gene3D" id="3.40.50.1110">
    <property type="entry name" value="SGNH hydrolase"/>
    <property type="match status" value="1"/>
</dbReference>
<organism evidence="1 2">
    <name type="scientific">Piptocephalis cylindrospora</name>
    <dbReference type="NCBI Taxonomy" id="1907219"/>
    <lineage>
        <taxon>Eukaryota</taxon>
        <taxon>Fungi</taxon>
        <taxon>Fungi incertae sedis</taxon>
        <taxon>Zoopagomycota</taxon>
        <taxon>Zoopagomycotina</taxon>
        <taxon>Zoopagomycetes</taxon>
        <taxon>Zoopagales</taxon>
        <taxon>Piptocephalidaceae</taxon>
        <taxon>Piptocephalis</taxon>
    </lineage>
</organism>
<dbReference type="CDD" id="cd00229">
    <property type="entry name" value="SGNH_hydrolase"/>
    <property type="match status" value="1"/>
</dbReference>
<evidence type="ECO:0000313" key="2">
    <source>
        <dbReference type="Proteomes" id="UP000267251"/>
    </source>
</evidence>
<dbReference type="Proteomes" id="UP000267251">
    <property type="component" value="Unassembled WGS sequence"/>
</dbReference>
<dbReference type="SUPFAM" id="SSF52266">
    <property type="entry name" value="SGNH hydrolase"/>
    <property type="match status" value="1"/>
</dbReference>
<name>A0A4P9XZK1_9FUNG</name>
<dbReference type="AlphaFoldDB" id="A0A4P9XZK1"/>